<evidence type="ECO:0000313" key="4">
    <source>
        <dbReference type="Proteomes" id="UP001153069"/>
    </source>
</evidence>
<keyword evidence="1" id="KW-0378">Hydrolase</keyword>
<comment type="caution">
    <text evidence="3">The sequence shown here is derived from an EMBL/GenBank/DDBJ whole genome shotgun (WGS) entry which is preliminary data.</text>
</comment>
<dbReference type="SUPFAM" id="SSF56784">
    <property type="entry name" value="HAD-like"/>
    <property type="match status" value="1"/>
</dbReference>
<reference evidence="3" key="1">
    <citation type="submission" date="2020-06" db="EMBL/GenBank/DDBJ databases">
        <authorList>
            <consortium name="Plant Systems Biology data submission"/>
        </authorList>
    </citation>
    <scope>NUCLEOTIDE SEQUENCE</scope>
    <source>
        <strain evidence="3">D6</strain>
    </source>
</reference>
<organism evidence="3 4">
    <name type="scientific">Seminavis robusta</name>
    <dbReference type="NCBI Taxonomy" id="568900"/>
    <lineage>
        <taxon>Eukaryota</taxon>
        <taxon>Sar</taxon>
        <taxon>Stramenopiles</taxon>
        <taxon>Ochrophyta</taxon>
        <taxon>Bacillariophyta</taxon>
        <taxon>Bacillariophyceae</taxon>
        <taxon>Bacillariophycidae</taxon>
        <taxon>Naviculales</taxon>
        <taxon>Naviculaceae</taxon>
        <taxon>Seminavis</taxon>
    </lineage>
</organism>
<dbReference type="InterPro" id="IPR051540">
    <property type="entry name" value="S-2-haloacid_dehalogenase"/>
</dbReference>
<gene>
    <name evidence="3" type="ORF">SEMRO_91_G047670.1</name>
</gene>
<evidence type="ECO:0000256" key="2">
    <source>
        <dbReference type="SAM" id="SignalP"/>
    </source>
</evidence>
<sequence length="421" mass="46877">MFRLSTVVVSTLALSCHAFVTPTSSSRVVVETTSRLWASTPEQGNKRPLVLLTFDLDDTLYPIASVINEANDAFVKAMKQYGFGADIQPTDIDDTTKQVRSELPPEEAAALSHTEARELAIRRRMEKVLLNRKLQETAEDWVTSVEDLSPVVVENAKQWTARAVSPSIVKAVMTAWEMERHHAAERNLYPEVQQVLREIKQEYPHVILGAVTDGKANPLLMTFTLAPYFDFCMSWEDDQKGRQQFFKELASSSSSAQLSWIYNAALEKGQEMATVQAAMKAAAAKNDNHDSTEEFAKGVWIHVGDDLAYDVGGSAACGAKTILCELANEYQQTARQRFDQLEQVNNNDDGDRKMPTWSTSPTPELEVRRKMNEAAKPLVDETINFIRELPDAISRILARVQDEEGTLAASGKSSSTTAKEQ</sequence>
<dbReference type="OrthoDB" id="444127at2759"/>
<dbReference type="PANTHER" id="PTHR43316">
    <property type="entry name" value="HYDROLASE, HALOACID DELAHOGENASE-RELATED"/>
    <property type="match status" value="1"/>
</dbReference>
<accession>A0A9N8DEX2</accession>
<keyword evidence="2" id="KW-0732">Signal</keyword>
<dbReference type="Proteomes" id="UP001153069">
    <property type="component" value="Unassembled WGS sequence"/>
</dbReference>
<evidence type="ECO:0000313" key="3">
    <source>
        <dbReference type="EMBL" id="CAB9500751.1"/>
    </source>
</evidence>
<evidence type="ECO:0000256" key="1">
    <source>
        <dbReference type="ARBA" id="ARBA00022801"/>
    </source>
</evidence>
<dbReference type="PROSITE" id="PS51257">
    <property type="entry name" value="PROKAR_LIPOPROTEIN"/>
    <property type="match status" value="1"/>
</dbReference>
<proteinExistence type="predicted"/>
<name>A0A9N8DEX2_9STRA</name>
<protein>
    <submittedName>
        <fullName evidence="3">Uncharacterized protein</fullName>
    </submittedName>
</protein>
<dbReference type="InterPro" id="IPR023214">
    <property type="entry name" value="HAD_sf"/>
</dbReference>
<dbReference type="Gene3D" id="3.40.50.1000">
    <property type="entry name" value="HAD superfamily/HAD-like"/>
    <property type="match status" value="2"/>
</dbReference>
<dbReference type="Gene3D" id="1.20.120.1600">
    <property type="match status" value="1"/>
</dbReference>
<dbReference type="AlphaFoldDB" id="A0A9N8DEX2"/>
<feature type="chain" id="PRO_5040233954" evidence="2">
    <location>
        <begin position="19"/>
        <end position="421"/>
    </location>
</feature>
<dbReference type="GO" id="GO:0016787">
    <property type="term" value="F:hydrolase activity"/>
    <property type="evidence" value="ECO:0007669"/>
    <property type="project" value="UniProtKB-KW"/>
</dbReference>
<dbReference type="InterPro" id="IPR036412">
    <property type="entry name" value="HAD-like_sf"/>
</dbReference>
<keyword evidence="4" id="KW-1185">Reference proteome</keyword>
<feature type="signal peptide" evidence="2">
    <location>
        <begin position="1"/>
        <end position="18"/>
    </location>
</feature>
<dbReference type="SFLD" id="SFLDG01129">
    <property type="entry name" value="C1.5:_HAD__Beta-PGM__Phosphata"/>
    <property type="match status" value="1"/>
</dbReference>
<dbReference type="PANTHER" id="PTHR43316:SF8">
    <property type="entry name" value="HAD FAMILY HYDROLASE"/>
    <property type="match status" value="1"/>
</dbReference>
<dbReference type="EMBL" id="CAICTM010000090">
    <property type="protein sequence ID" value="CAB9500751.1"/>
    <property type="molecule type" value="Genomic_DNA"/>
</dbReference>
<dbReference type="SFLD" id="SFLDS00003">
    <property type="entry name" value="Haloacid_Dehalogenase"/>
    <property type="match status" value="1"/>
</dbReference>